<evidence type="ECO:0000313" key="1">
    <source>
        <dbReference type="EMBL" id="OCT56131.1"/>
    </source>
</evidence>
<accession>A0A974BQG5</accession>
<protein>
    <submittedName>
        <fullName evidence="1">Uncharacterized protein</fullName>
    </submittedName>
</protein>
<sequence length="68" mass="7984">MDYLKNRWITFRAAGLPSEQLDYLQWIICRKRARCCVSTSNYILNMPWNSPISSVPLLVRACYSLLML</sequence>
<name>A0A974BQG5_XENLA</name>
<gene>
    <name evidence="1" type="ORF">XELAEV_18001894mg</name>
</gene>
<reference evidence="1" key="1">
    <citation type="submission" date="2016-05" db="EMBL/GenBank/DDBJ databases">
        <title>WGS assembly of Xenopus laevis.</title>
        <authorList>
            <person name="Session A."/>
            <person name="Uno Y."/>
            <person name="Kwon T."/>
            <person name="Chapman J."/>
            <person name="Toyoda A."/>
            <person name="Takahashi S."/>
            <person name="Fukui A."/>
            <person name="Hikosaka A."/>
            <person name="Putnam N."/>
            <person name="Stites J."/>
            <person name="Van Heeringen S."/>
            <person name="Quigley I."/>
            <person name="Heinz S."/>
            <person name="Hellsten U."/>
            <person name="Lyons J."/>
            <person name="Suzuki A."/>
            <person name="Kondo M."/>
            <person name="Ogino H."/>
            <person name="Ochi H."/>
            <person name="Bogdanovic O."/>
            <person name="Lister R."/>
            <person name="Georgiou G."/>
            <person name="Paranjpe S."/>
            <person name="Van Kruijsbergen I."/>
            <person name="Mozaffari S."/>
            <person name="Shu S."/>
            <person name="Schmutz J."/>
            <person name="Jenkins J."/>
            <person name="Grimwood J."/>
            <person name="Carlson J."/>
            <person name="Mitros T."/>
            <person name="Simakov O."/>
            <person name="Heald R."/>
            <person name="Miller K."/>
            <person name="Haudenschild C."/>
            <person name="Kuroki Y."/>
            <person name="Tanaka T."/>
            <person name="Michiue T."/>
            <person name="Watanabe M."/>
            <person name="Kinoshita T."/>
            <person name="Ohta Y."/>
            <person name="Mawaribuchi S."/>
            <person name="Suzuki Y."/>
            <person name="Haramoto Y."/>
            <person name="Yamamoto T."/>
            <person name="Takagi C."/>
            <person name="Kitzman J."/>
            <person name="Shendure J."/>
            <person name="Nakayama T."/>
            <person name="Izutsu Y."/>
            <person name="Robert J."/>
            <person name="Dichmann D."/>
            <person name="Flajnik M."/>
            <person name="Houston D."/>
            <person name="Marcotte E."/>
            <person name="Wallingford J."/>
            <person name="Ito Y."/>
            <person name="Asashima M."/>
            <person name="Ueno N."/>
            <person name="Matsuda Y."/>
            <person name="Jan Veenstra G."/>
            <person name="Fujiyama A."/>
            <person name="Harland R."/>
            <person name="Taira M."/>
            <person name="Rokhsar D.S."/>
        </authorList>
    </citation>
    <scope>NUCLEOTIDE SEQUENCE</scope>
    <source>
        <strain evidence="1">J</strain>
        <tissue evidence="1">Blood</tissue>
    </source>
</reference>
<dbReference type="AlphaFoldDB" id="A0A974BQG5"/>
<proteinExistence type="predicted"/>
<dbReference type="EMBL" id="KV467416">
    <property type="protein sequence ID" value="OCT56131.1"/>
    <property type="molecule type" value="Genomic_DNA"/>
</dbReference>
<dbReference type="Proteomes" id="UP000694892">
    <property type="component" value="Unassembled WGS sequence"/>
</dbReference>
<organism evidence="1">
    <name type="scientific">Xenopus laevis</name>
    <name type="common">African clawed frog</name>
    <dbReference type="NCBI Taxonomy" id="8355"/>
    <lineage>
        <taxon>Eukaryota</taxon>
        <taxon>Metazoa</taxon>
        <taxon>Chordata</taxon>
        <taxon>Craniata</taxon>
        <taxon>Vertebrata</taxon>
        <taxon>Euteleostomi</taxon>
        <taxon>Amphibia</taxon>
        <taxon>Batrachia</taxon>
        <taxon>Anura</taxon>
        <taxon>Pipoidea</taxon>
        <taxon>Pipidae</taxon>
        <taxon>Xenopodinae</taxon>
        <taxon>Xenopus</taxon>
        <taxon>Xenopus</taxon>
    </lineage>
</organism>